<dbReference type="Gene3D" id="3.30.870.10">
    <property type="entry name" value="Endonuclease Chain A"/>
    <property type="match status" value="2"/>
</dbReference>
<dbReference type="SUPFAM" id="SSF56024">
    <property type="entry name" value="Phospholipase D/nuclease"/>
    <property type="match status" value="2"/>
</dbReference>
<dbReference type="Pfam" id="PF13091">
    <property type="entry name" value="PLDc_2"/>
    <property type="match status" value="1"/>
</dbReference>
<dbReference type="PANTHER" id="PTHR43856">
    <property type="entry name" value="CARDIOLIPIN HYDROLASE"/>
    <property type="match status" value="1"/>
</dbReference>
<organism evidence="9 10">
    <name type="scientific">Pseudalkalibacillus berkeleyi</name>
    <dbReference type="NCBI Taxonomy" id="1069813"/>
    <lineage>
        <taxon>Bacteria</taxon>
        <taxon>Bacillati</taxon>
        <taxon>Bacillota</taxon>
        <taxon>Bacilli</taxon>
        <taxon>Bacillales</taxon>
        <taxon>Fictibacillaceae</taxon>
        <taxon>Pseudalkalibacillus</taxon>
    </lineage>
</organism>
<dbReference type="Proteomes" id="UP001649381">
    <property type="component" value="Unassembled WGS sequence"/>
</dbReference>
<evidence type="ECO:0000313" key="10">
    <source>
        <dbReference type="Proteomes" id="UP001649381"/>
    </source>
</evidence>
<dbReference type="EMBL" id="JAKIJS010000001">
    <property type="protein sequence ID" value="MCF6138857.1"/>
    <property type="molecule type" value="Genomic_DNA"/>
</dbReference>
<keyword evidence="4" id="KW-0378">Hydrolase</keyword>
<evidence type="ECO:0000259" key="8">
    <source>
        <dbReference type="PROSITE" id="PS50035"/>
    </source>
</evidence>
<evidence type="ECO:0000256" key="4">
    <source>
        <dbReference type="ARBA" id="ARBA00022801"/>
    </source>
</evidence>
<evidence type="ECO:0000256" key="7">
    <source>
        <dbReference type="SAM" id="Phobius"/>
    </source>
</evidence>
<dbReference type="EC" id="3.1.4.4" evidence="3"/>
<protein>
    <recommendedName>
        <fullName evidence="3">phospholipase D</fullName>
        <ecNumber evidence="3">3.1.4.4</ecNumber>
    </recommendedName>
</protein>
<name>A0ABS9H1J3_9BACL</name>
<evidence type="ECO:0000313" key="9">
    <source>
        <dbReference type="EMBL" id="MCF6138857.1"/>
    </source>
</evidence>
<dbReference type="CDD" id="cd09130">
    <property type="entry name" value="PLDc_unchar2_2"/>
    <property type="match status" value="1"/>
</dbReference>
<keyword evidence="7" id="KW-0472">Membrane</keyword>
<keyword evidence="5" id="KW-0442">Lipid degradation</keyword>
<comment type="caution">
    <text evidence="9">The sequence shown here is derived from an EMBL/GenBank/DDBJ whole genome shotgun (WGS) entry which is preliminary data.</text>
</comment>
<gene>
    <name evidence="9" type="ORF">L2716_14055</name>
</gene>
<comment type="catalytic activity">
    <reaction evidence="1">
        <text>a 1,2-diacyl-sn-glycero-3-phosphocholine + H2O = a 1,2-diacyl-sn-glycero-3-phosphate + choline + H(+)</text>
        <dbReference type="Rhea" id="RHEA:14445"/>
        <dbReference type="ChEBI" id="CHEBI:15354"/>
        <dbReference type="ChEBI" id="CHEBI:15377"/>
        <dbReference type="ChEBI" id="CHEBI:15378"/>
        <dbReference type="ChEBI" id="CHEBI:57643"/>
        <dbReference type="ChEBI" id="CHEBI:58608"/>
        <dbReference type="EC" id="3.1.4.4"/>
    </reaction>
</comment>
<accession>A0ABS9H1J3</accession>
<dbReference type="PANTHER" id="PTHR43856:SF1">
    <property type="entry name" value="MITOCHONDRIAL CARDIOLIPIN HYDROLASE"/>
    <property type="match status" value="1"/>
</dbReference>
<comment type="similarity">
    <text evidence="2">Belongs to the phospholipase D family.</text>
</comment>
<dbReference type="CDD" id="cd09129">
    <property type="entry name" value="PLDc_unchar2_1"/>
    <property type="match status" value="1"/>
</dbReference>
<evidence type="ECO:0000256" key="2">
    <source>
        <dbReference type="ARBA" id="ARBA00008664"/>
    </source>
</evidence>
<feature type="transmembrane region" description="Helical" evidence="7">
    <location>
        <begin position="12"/>
        <end position="32"/>
    </location>
</feature>
<dbReference type="InterPro" id="IPR001736">
    <property type="entry name" value="PLipase_D/transphosphatidylase"/>
</dbReference>
<proteinExistence type="inferred from homology"/>
<keyword evidence="7" id="KW-1133">Transmembrane helix</keyword>
<dbReference type="InterPro" id="IPR025202">
    <property type="entry name" value="PLD-like_dom"/>
</dbReference>
<keyword evidence="7" id="KW-0812">Transmembrane</keyword>
<evidence type="ECO:0000256" key="1">
    <source>
        <dbReference type="ARBA" id="ARBA00000798"/>
    </source>
</evidence>
<sequence length="482" mass="55267">MGKIKVTKKTIKWGLIWALILIYITTMVYQTYKPIPEGISYESDIYQVDDVKFHYDLTYKKGDQINHELNIFNRINEMISEADEFIVIDMFMFNGYHDKKKEFPPISENLAEAIIKKKQQDSDIDVVFISDEINTGYNSYESKLLSKLEDHGVEVVYTNLNRLRDPTPLYSGVWRMFFQWFGQEGDGWIRNPFANTAPELTARSYLKLLNVKANHRKIVATDKSALVSSANPHDASGYHNNVAFEVKGPITQEIINGEQAAVSMSEKGVELPAYTPKEDANKEEGKYKLQYFTEGKAHKHIVEAIEQTKPGQEIHLGMFYIADRSVIEPLIKATDRGVDVKIILDPNQVAFGNKKTGLPNIPVAMEMVEDSGGKVDIRWYNTTMEQYHTKMLYVKGNQESTIIAGSANYTKRNLEAFNLEADIQIQGSNDTEVMKQVDAYFERLWNNDGGKYTVDFETHNDKLTYLQRGIYAVQKFLRLTTY</sequence>
<evidence type="ECO:0000256" key="5">
    <source>
        <dbReference type="ARBA" id="ARBA00022963"/>
    </source>
</evidence>
<evidence type="ECO:0000256" key="3">
    <source>
        <dbReference type="ARBA" id="ARBA00012027"/>
    </source>
</evidence>
<dbReference type="InterPro" id="IPR051406">
    <property type="entry name" value="PLD_domain"/>
</dbReference>
<dbReference type="PROSITE" id="PS50035">
    <property type="entry name" value="PLD"/>
    <property type="match status" value="1"/>
</dbReference>
<reference evidence="9 10" key="1">
    <citation type="submission" date="2022-01" db="EMBL/GenBank/DDBJ databases">
        <title>Alkalihalobacillus sp. EGI L200015, a novel bacterium isolated from a salt lake sediment.</title>
        <authorList>
            <person name="Gao L."/>
            <person name="Fang B.-Z."/>
            <person name="Li W.-J."/>
        </authorList>
    </citation>
    <scope>NUCLEOTIDE SEQUENCE [LARGE SCALE GENOMIC DNA]</scope>
    <source>
        <strain evidence="9 10">KCTC 12718</strain>
    </source>
</reference>
<keyword evidence="6" id="KW-0443">Lipid metabolism</keyword>
<evidence type="ECO:0000256" key="6">
    <source>
        <dbReference type="ARBA" id="ARBA00023098"/>
    </source>
</evidence>
<dbReference type="RefSeq" id="WP_236337116.1">
    <property type="nucleotide sequence ID" value="NZ_JAKIJS010000001.1"/>
</dbReference>
<feature type="domain" description="PLD phosphodiesterase" evidence="8">
    <location>
        <begin position="383"/>
        <end position="413"/>
    </location>
</feature>
<keyword evidence="10" id="KW-1185">Reference proteome</keyword>